<dbReference type="GO" id="GO:0005886">
    <property type="term" value="C:plasma membrane"/>
    <property type="evidence" value="ECO:0007669"/>
    <property type="project" value="UniProtKB-SubCell"/>
</dbReference>
<dbReference type="Pfam" id="PF01311">
    <property type="entry name" value="Bac_export_1"/>
    <property type="match status" value="1"/>
</dbReference>
<evidence type="ECO:0000256" key="2">
    <source>
        <dbReference type="ARBA" id="ARBA00009772"/>
    </source>
</evidence>
<evidence type="ECO:0000256" key="6">
    <source>
        <dbReference type="ARBA" id="ARBA00023136"/>
    </source>
</evidence>
<protein>
    <submittedName>
        <fullName evidence="8">Type III secretion system export apparatus subunit SctT</fullName>
    </submittedName>
</protein>
<keyword evidence="5 7" id="KW-1133">Transmembrane helix</keyword>
<comment type="similarity">
    <text evidence="2 7">Belongs to the FliR/MopE/SpaR family.</text>
</comment>
<keyword evidence="4 7" id="KW-0812">Transmembrane</keyword>
<evidence type="ECO:0000256" key="1">
    <source>
        <dbReference type="ARBA" id="ARBA00004651"/>
    </source>
</evidence>
<name>A0AA95GEL7_9GAMM</name>
<dbReference type="InterPro" id="IPR006304">
    <property type="entry name" value="T3SS_SpaR/YscT"/>
</dbReference>
<comment type="subcellular location">
    <subcellularLocation>
        <location evidence="1 7">Cell membrane</location>
        <topology evidence="1 7">Multi-pass membrane protein</topology>
    </subcellularLocation>
</comment>
<feature type="transmembrane region" description="Helical" evidence="7">
    <location>
        <begin position="172"/>
        <end position="196"/>
    </location>
</feature>
<evidence type="ECO:0000256" key="5">
    <source>
        <dbReference type="ARBA" id="ARBA00022989"/>
    </source>
</evidence>
<evidence type="ECO:0000256" key="4">
    <source>
        <dbReference type="ARBA" id="ARBA00022692"/>
    </source>
</evidence>
<evidence type="ECO:0000256" key="7">
    <source>
        <dbReference type="RuleBase" id="RU362072"/>
    </source>
</evidence>
<keyword evidence="6 7" id="KW-0472">Membrane</keyword>
<feature type="transmembrane region" description="Helical" evidence="7">
    <location>
        <begin position="130"/>
        <end position="152"/>
    </location>
</feature>
<dbReference type="PRINTS" id="PR00953">
    <property type="entry name" value="TYPE3IMRPROT"/>
</dbReference>
<organism evidence="8 9">
    <name type="scientific">Arsenophonus nasoniae</name>
    <name type="common">son-killer infecting Nasonia vitripennis</name>
    <dbReference type="NCBI Taxonomy" id="638"/>
    <lineage>
        <taxon>Bacteria</taxon>
        <taxon>Pseudomonadati</taxon>
        <taxon>Pseudomonadota</taxon>
        <taxon>Gammaproteobacteria</taxon>
        <taxon>Enterobacterales</taxon>
        <taxon>Morganellaceae</taxon>
        <taxon>Arsenophonus</taxon>
    </lineage>
</organism>
<dbReference type="PANTHER" id="PTHR30065:SF1">
    <property type="entry name" value="SURFACE PRESENTATION OF ANTIGENS PROTEIN SPAR"/>
    <property type="match status" value="1"/>
</dbReference>
<gene>
    <name evidence="8" type="primary">sctT</name>
    <name evidence="8" type="ORF">QE207_13925</name>
</gene>
<accession>A0AA95GEL7</accession>
<evidence type="ECO:0000256" key="3">
    <source>
        <dbReference type="ARBA" id="ARBA00022475"/>
    </source>
</evidence>
<dbReference type="EMBL" id="CP123498">
    <property type="protein sequence ID" value="WGL94780.1"/>
    <property type="molecule type" value="Genomic_DNA"/>
</dbReference>
<feature type="transmembrane region" description="Helical" evidence="7">
    <location>
        <begin position="71"/>
        <end position="92"/>
    </location>
</feature>
<dbReference type="GO" id="GO:0006605">
    <property type="term" value="P:protein targeting"/>
    <property type="evidence" value="ECO:0007669"/>
    <property type="project" value="UniProtKB-UniRule"/>
</dbReference>
<evidence type="ECO:0000313" key="9">
    <source>
        <dbReference type="Proteomes" id="UP001177597"/>
    </source>
</evidence>
<proteinExistence type="inferred from homology"/>
<dbReference type="AlphaFoldDB" id="A0AA95GEL7"/>
<dbReference type="InterPro" id="IPR002010">
    <property type="entry name" value="T3SS_IM_R"/>
</dbReference>
<reference evidence="8" key="1">
    <citation type="submission" date="2023-04" db="EMBL/GenBank/DDBJ databases">
        <title>Genome dynamics across the evolutionary transition to endosymbiosis.</title>
        <authorList>
            <person name="Siozios S."/>
            <person name="Nadal-Jimenez P."/>
            <person name="Azagi T."/>
            <person name="Sprong H."/>
            <person name="Frost C.L."/>
            <person name="Parratt S.R."/>
            <person name="Taylor G."/>
            <person name="Brettell L."/>
            <person name="Lew K.C."/>
            <person name="Croft L."/>
            <person name="King K.C."/>
            <person name="Brockhurst M.A."/>
            <person name="Hypsa V."/>
            <person name="Novakova E."/>
            <person name="Darby A.C."/>
            <person name="Hurst G.D.D."/>
        </authorList>
    </citation>
    <scope>NUCLEOTIDE SEQUENCE</scope>
    <source>
        <strain evidence="8">AIh</strain>
    </source>
</reference>
<feature type="transmembrane region" description="Helical" evidence="7">
    <location>
        <begin position="216"/>
        <end position="234"/>
    </location>
</feature>
<keyword evidence="3 7" id="KW-1003">Cell membrane</keyword>
<dbReference type="PANTHER" id="PTHR30065">
    <property type="entry name" value="FLAGELLAR BIOSYNTHETIC PROTEIN FLIR"/>
    <property type="match status" value="1"/>
</dbReference>
<feature type="transmembrane region" description="Helical" evidence="7">
    <location>
        <begin position="12"/>
        <end position="33"/>
    </location>
</feature>
<dbReference type="RefSeq" id="WP_280628953.1">
    <property type="nucleotide sequence ID" value="NZ_CP123498.1"/>
</dbReference>
<evidence type="ECO:0000313" key="8">
    <source>
        <dbReference type="EMBL" id="WGL94780.1"/>
    </source>
</evidence>
<sequence length="256" mass="28888">MLIDTNFYFNIYNFLSHLVIIASRIFPIFSIIPFLSNNILSPTIKFPLSLFIAMGVWPYDAYELPQLESMGYLVILLKEVIIGLMIALFISLPFCVLQITGNIIDNQRGATLSSSIDPINGIDTSELANFFNLFAVTLFLANNGVITILEIYHHSYRLWLPFSMKFPSISNILTFISYAISKAVMLASPLIIIFLVTEIMLGLLGRYAPQLNPFSIALTVKSLICFTILMIYFSSSFSETVLIMQEISFKLMQNSI</sequence>
<dbReference type="Proteomes" id="UP001177597">
    <property type="component" value="Chromosome"/>
</dbReference>
<dbReference type="NCBIfam" id="TIGR01401">
    <property type="entry name" value="fliR_like_III"/>
    <property type="match status" value="1"/>
</dbReference>